<dbReference type="SUPFAM" id="SSF109604">
    <property type="entry name" value="HD-domain/PDEase-like"/>
    <property type="match status" value="1"/>
</dbReference>
<evidence type="ECO:0000256" key="9">
    <source>
        <dbReference type="ARBA" id="ARBA00023004"/>
    </source>
</evidence>
<feature type="binding site" evidence="12">
    <location>
        <begin position="229"/>
        <end position="230"/>
    </location>
    <ligand>
        <name>substrate</name>
    </ligand>
</feature>
<comment type="similarity">
    <text evidence="3 14">Belongs to the myo-inositol oxygenase family.</text>
</comment>
<gene>
    <name evidence="15" type="ORF">PYX00_001360</name>
</gene>
<evidence type="ECO:0000256" key="6">
    <source>
        <dbReference type="ARBA" id="ARBA00022490"/>
    </source>
</evidence>
<evidence type="ECO:0000256" key="8">
    <source>
        <dbReference type="ARBA" id="ARBA00023002"/>
    </source>
</evidence>
<organism evidence="15">
    <name type="scientific">Menopon gallinae</name>
    <name type="common">poultry shaft louse</name>
    <dbReference type="NCBI Taxonomy" id="328185"/>
    <lineage>
        <taxon>Eukaryota</taxon>
        <taxon>Metazoa</taxon>
        <taxon>Ecdysozoa</taxon>
        <taxon>Arthropoda</taxon>
        <taxon>Hexapoda</taxon>
        <taxon>Insecta</taxon>
        <taxon>Pterygota</taxon>
        <taxon>Neoptera</taxon>
        <taxon>Paraneoptera</taxon>
        <taxon>Psocodea</taxon>
        <taxon>Troctomorpha</taxon>
        <taxon>Phthiraptera</taxon>
        <taxon>Amblycera</taxon>
        <taxon>Menoponidae</taxon>
        <taxon>Menopon</taxon>
    </lineage>
</organism>
<evidence type="ECO:0000256" key="3">
    <source>
        <dbReference type="ARBA" id="ARBA00005286"/>
    </source>
</evidence>
<proteinExistence type="inferred from homology"/>
<keyword evidence="6 14" id="KW-0963">Cytoplasm</keyword>
<sequence>MKFKGASSDIVEMIDPSEMLRPEVKFAEKQIGQFRDYTVDENDPIKERVRKTYNEMHKNMTVEFVKEKMSNWLKFDKFRANIMDALDFLNNLVDESDPDVNIPNIVHAYQTAEKIREEHPEEDWFHLTGLIHDLGKVMALFGEPQWCVVGDTFPVGCMWADSIVYRDTSFEGNPDGENPLFNTKYGMYTPNCGLDNILMSWGHDEYMYRVLMHNNCKLPEKALWMIRYHSFYPWHTGGDYRHLCTEKDNEKLKWVLEFNKYDLYTKSSAQPDIAALRPYYQSLIDKYIPGELQW</sequence>
<dbReference type="Pfam" id="PF05153">
    <property type="entry name" value="MIOX"/>
    <property type="match status" value="1"/>
</dbReference>
<dbReference type="PANTHER" id="PTHR12588">
    <property type="entry name" value="MYOINOSITOL OXYGENASE"/>
    <property type="match status" value="1"/>
</dbReference>
<comment type="caution">
    <text evidence="15">The sequence shown here is derived from an EMBL/GenBank/DDBJ whole genome shotgun (WGS) entry which is preliminary data.</text>
</comment>
<comment type="pathway">
    <text evidence="2 14">Polyol metabolism; myo-inositol degradation into D-glucuronate; D-glucuronate from myo-inositol: step 1/1.</text>
</comment>
<dbReference type="AlphaFoldDB" id="A0AAW2IC08"/>
<dbReference type="InterPro" id="IPR007828">
    <property type="entry name" value="Inositol_oxygenase"/>
</dbReference>
<feature type="binding site" evidence="12">
    <location>
        <position position="136"/>
    </location>
    <ligand>
        <name>substrate</name>
    </ligand>
</feature>
<feature type="binding site" evidence="12">
    <location>
        <begin position="94"/>
        <end position="96"/>
    </location>
    <ligand>
        <name>substrate</name>
    </ligand>
</feature>
<feature type="binding site" evidence="13">
    <location>
        <position position="107"/>
    </location>
    <ligand>
        <name>Fe cation</name>
        <dbReference type="ChEBI" id="CHEBI:24875"/>
        <label>1</label>
    </ligand>
</feature>
<feature type="binding site" evidence="13">
    <location>
        <position position="133"/>
    </location>
    <ligand>
        <name>Fe cation</name>
        <dbReference type="ChEBI" id="CHEBI:24875"/>
        <label>1</label>
    </ligand>
</feature>
<dbReference type="GO" id="GO:0005506">
    <property type="term" value="F:iron ion binding"/>
    <property type="evidence" value="ECO:0007669"/>
    <property type="project" value="InterPro"/>
</dbReference>
<protein>
    <recommendedName>
        <fullName evidence="5 14">Inositol oxygenase</fullName>
        <ecNumber evidence="4 14">1.13.99.1</ecNumber>
    </recommendedName>
    <alternativeName>
        <fullName evidence="10 14">Myo-inositol oxygenase</fullName>
    </alternativeName>
</protein>
<evidence type="ECO:0000256" key="13">
    <source>
        <dbReference type="PIRSR" id="PIRSR607828-2"/>
    </source>
</evidence>
<comment type="cofactor">
    <cofactor evidence="13 14">
        <name>Fe cation</name>
        <dbReference type="ChEBI" id="CHEBI:24875"/>
    </cofactor>
    <text evidence="13 14">Binds 2 iron ions per subunit.</text>
</comment>
<keyword evidence="7 13" id="KW-0479">Metal-binding</keyword>
<keyword evidence="8 14" id="KW-0560">Oxidoreductase</keyword>
<dbReference type="GO" id="GO:0005737">
    <property type="term" value="C:cytoplasm"/>
    <property type="evidence" value="ECO:0007669"/>
    <property type="project" value="UniProtKB-SubCell"/>
</dbReference>
<feature type="binding site" evidence="13">
    <location>
        <position position="203"/>
    </location>
    <ligand>
        <name>Fe cation</name>
        <dbReference type="ChEBI" id="CHEBI:24875"/>
        <label>1</label>
    </ligand>
</feature>
<comment type="catalytic activity">
    <reaction evidence="11 14">
        <text>myo-inositol + O2 = D-glucuronate + H2O + H(+)</text>
        <dbReference type="Rhea" id="RHEA:23696"/>
        <dbReference type="ChEBI" id="CHEBI:15377"/>
        <dbReference type="ChEBI" id="CHEBI:15378"/>
        <dbReference type="ChEBI" id="CHEBI:15379"/>
        <dbReference type="ChEBI" id="CHEBI:17268"/>
        <dbReference type="ChEBI" id="CHEBI:58720"/>
        <dbReference type="EC" id="1.13.99.1"/>
    </reaction>
</comment>
<evidence type="ECO:0000256" key="11">
    <source>
        <dbReference type="ARBA" id="ARBA00048271"/>
    </source>
</evidence>
<evidence type="ECO:0000256" key="7">
    <source>
        <dbReference type="ARBA" id="ARBA00022723"/>
    </source>
</evidence>
<evidence type="ECO:0000256" key="5">
    <source>
        <dbReference type="ARBA" id="ARBA00019269"/>
    </source>
</evidence>
<accession>A0AAW2IC08</accession>
<evidence type="ECO:0000256" key="14">
    <source>
        <dbReference type="RuleBase" id="RU367039"/>
    </source>
</evidence>
<dbReference type="EC" id="1.13.99.1" evidence="4 14"/>
<keyword evidence="9 13" id="KW-0408">Iron</keyword>
<feature type="binding site" evidence="12">
    <location>
        <begin position="150"/>
        <end position="151"/>
    </location>
    <ligand>
        <name>substrate</name>
    </ligand>
</feature>
<evidence type="ECO:0000256" key="2">
    <source>
        <dbReference type="ARBA" id="ARBA00005167"/>
    </source>
</evidence>
<name>A0AAW2IC08_9NEOP</name>
<comment type="subcellular location">
    <subcellularLocation>
        <location evidence="1 14">Cytoplasm</location>
    </subcellularLocation>
</comment>
<feature type="binding site" evidence="12">
    <location>
        <position position="35"/>
    </location>
    <ligand>
        <name>substrate</name>
    </ligand>
</feature>
<feature type="binding site" evidence="13">
    <location>
        <position position="262"/>
    </location>
    <ligand>
        <name>Fe cation</name>
        <dbReference type="ChEBI" id="CHEBI:24875"/>
        <label>1</label>
    </ligand>
</feature>
<evidence type="ECO:0000256" key="12">
    <source>
        <dbReference type="PIRSR" id="PIRSR607828-1"/>
    </source>
</evidence>
<reference evidence="15" key="1">
    <citation type="journal article" date="2024" name="Gigascience">
        <title>Chromosome-level genome of the poultry shaft louse Menopon gallinae provides insight into the host-switching and adaptive evolution of parasitic lice.</title>
        <authorList>
            <person name="Xu Y."/>
            <person name="Ma L."/>
            <person name="Liu S."/>
            <person name="Liang Y."/>
            <person name="Liu Q."/>
            <person name="He Z."/>
            <person name="Tian L."/>
            <person name="Duan Y."/>
            <person name="Cai W."/>
            <person name="Li H."/>
            <person name="Song F."/>
        </authorList>
    </citation>
    <scope>NUCLEOTIDE SEQUENCE</scope>
    <source>
        <strain evidence="15">Cailab_2023a</strain>
    </source>
</reference>
<dbReference type="PANTHER" id="PTHR12588:SF0">
    <property type="entry name" value="INOSITOL OXYGENASE"/>
    <property type="match status" value="1"/>
</dbReference>
<evidence type="ECO:0000256" key="10">
    <source>
        <dbReference type="ARBA" id="ARBA00029668"/>
    </source>
</evidence>
<evidence type="ECO:0000313" key="15">
    <source>
        <dbReference type="EMBL" id="KAL0279897.1"/>
    </source>
</evidence>
<feature type="binding site" evidence="13">
    <location>
        <position position="132"/>
    </location>
    <ligand>
        <name>Fe cation</name>
        <dbReference type="ChEBI" id="CHEBI:24875"/>
        <label>1</label>
    </ligand>
</feature>
<dbReference type="GO" id="GO:0050113">
    <property type="term" value="F:inositol oxygenase activity"/>
    <property type="evidence" value="ECO:0007669"/>
    <property type="project" value="UniProtKB-UniRule"/>
</dbReference>
<evidence type="ECO:0000256" key="1">
    <source>
        <dbReference type="ARBA" id="ARBA00004496"/>
    </source>
</evidence>
<feature type="binding site" evidence="13">
    <location>
        <position position="229"/>
    </location>
    <ligand>
        <name>Fe cation</name>
        <dbReference type="ChEBI" id="CHEBI:24875"/>
        <label>1</label>
    </ligand>
</feature>
<evidence type="ECO:0000256" key="4">
    <source>
        <dbReference type="ARBA" id="ARBA00011919"/>
    </source>
</evidence>
<dbReference type="GO" id="GO:0019310">
    <property type="term" value="P:inositol catabolic process"/>
    <property type="evidence" value="ECO:0007669"/>
    <property type="project" value="UniProtKB-UniRule"/>
</dbReference>
<dbReference type="EMBL" id="JARGDH010000001">
    <property type="protein sequence ID" value="KAL0279897.1"/>
    <property type="molecule type" value="Genomic_DNA"/>
</dbReference>